<dbReference type="HAMAP" id="MF_01121">
    <property type="entry name" value="Sirtuin_ClassIII"/>
    <property type="match status" value="1"/>
</dbReference>
<dbReference type="GO" id="GO:0036055">
    <property type="term" value="F:protein-succinyllysine desuccinylase activity"/>
    <property type="evidence" value="ECO:0007669"/>
    <property type="project" value="UniProtKB-UniRule"/>
</dbReference>
<dbReference type="InterPro" id="IPR026590">
    <property type="entry name" value="Ssirtuin_cat_dom"/>
</dbReference>
<comment type="caution">
    <text evidence="6 7">Lacks conserved residue(s) required for the propagation of feature annotation.</text>
</comment>
<sequence>MSDIDSTGNAQLPSDDMNAFREVLRYSKHIIAVAGAGLSAASGIGTFRGAGGMWRKYDAMSLATPEAFQHNPSRVWQFYHDRREKALQAQPNAAHLALVQLSLPSIRDRIAHGSTFTLITQNVDGLSQRAWDATPDTNTKTSYNQPTMLEMHGRLFDVVCTSRQCSHRELNFSSPICPALGGTEALVEKGDMEPDITLDELPRCSKCGSLARPGVVWFGEMPHHLPIIDKLVGQADLCLVVGTSSTVRMIPPRARAIDDIIYILKVYPAAGYAAEVQDNGGKVAVFNLDRSEGDSEADYLFLGPCETTLPEALGLVTRT</sequence>
<dbReference type="SUPFAM" id="SSF52467">
    <property type="entry name" value="DHS-like NAD/FAD-binding domain"/>
    <property type="match status" value="1"/>
</dbReference>
<keyword evidence="4 6" id="KW-0520">NAD</keyword>
<evidence type="ECO:0000256" key="5">
    <source>
        <dbReference type="ARBA" id="ARBA00023128"/>
    </source>
</evidence>
<dbReference type="AlphaFoldDB" id="A0A2R6NNP5"/>
<comment type="subcellular location">
    <subcellularLocation>
        <location evidence="1 6">Mitochondrion</location>
    </subcellularLocation>
</comment>
<dbReference type="GO" id="GO:0008270">
    <property type="term" value="F:zinc ion binding"/>
    <property type="evidence" value="ECO:0007669"/>
    <property type="project" value="UniProtKB-UniRule"/>
</dbReference>
<evidence type="ECO:0000256" key="4">
    <source>
        <dbReference type="ARBA" id="ARBA00023027"/>
    </source>
</evidence>
<evidence type="ECO:0000256" key="2">
    <source>
        <dbReference type="ARBA" id="ARBA00006924"/>
    </source>
</evidence>
<dbReference type="GO" id="GO:0005739">
    <property type="term" value="C:mitochondrion"/>
    <property type="evidence" value="ECO:0007669"/>
    <property type="project" value="UniProtKB-SubCell"/>
</dbReference>
<dbReference type="EC" id="2.3.1.-" evidence="6"/>
<dbReference type="Pfam" id="PF02146">
    <property type="entry name" value="SIR2"/>
    <property type="match status" value="1"/>
</dbReference>
<keyword evidence="5 6" id="KW-0496">Mitochondrion</keyword>
<name>A0A2R6NNP5_9APHY</name>
<feature type="binding site" evidence="6">
    <location>
        <position position="305"/>
    </location>
    <ligand>
        <name>NAD(+)</name>
        <dbReference type="ChEBI" id="CHEBI:57540"/>
    </ligand>
</feature>
<evidence type="ECO:0000313" key="9">
    <source>
        <dbReference type="EMBL" id="PSR73666.1"/>
    </source>
</evidence>
<keyword evidence="6" id="KW-0862">Zinc</keyword>
<dbReference type="PANTHER" id="PTHR11085:SF10">
    <property type="entry name" value="NAD-DEPENDENT PROTEIN DEACYLASE SIRTUIN-5, MITOCHONDRIAL-RELATED"/>
    <property type="match status" value="1"/>
</dbReference>
<dbReference type="Gene3D" id="3.30.1600.10">
    <property type="entry name" value="SIR2/SIRT2 'Small Domain"/>
    <property type="match status" value="1"/>
</dbReference>
<feature type="binding site" evidence="6">
    <location>
        <begin position="242"/>
        <end position="244"/>
    </location>
    <ligand>
        <name>NAD(+)</name>
        <dbReference type="ChEBI" id="CHEBI:57540"/>
    </ligand>
</feature>
<evidence type="ECO:0000256" key="1">
    <source>
        <dbReference type="ARBA" id="ARBA00004173"/>
    </source>
</evidence>
<dbReference type="InterPro" id="IPR027546">
    <property type="entry name" value="Sirtuin_class_III"/>
</dbReference>
<dbReference type="GO" id="GO:0070403">
    <property type="term" value="F:NAD+ binding"/>
    <property type="evidence" value="ECO:0007669"/>
    <property type="project" value="UniProtKB-UniRule"/>
</dbReference>
<keyword evidence="3 6" id="KW-0808">Transferase</keyword>
<comment type="cofactor">
    <cofactor evidence="6">
        <name>Zn(2+)</name>
        <dbReference type="ChEBI" id="CHEBI:29105"/>
    </cofactor>
    <text evidence="6">Binds 1 zinc ion per subunit.</text>
</comment>
<feature type="binding site" evidence="6">
    <location>
        <position position="160"/>
    </location>
    <ligand>
        <name>Zn(2+)</name>
        <dbReference type="ChEBI" id="CHEBI:29105"/>
    </ligand>
</feature>
<evidence type="ECO:0000259" key="8">
    <source>
        <dbReference type="PROSITE" id="PS50305"/>
    </source>
</evidence>
<dbReference type="GO" id="GO:0017136">
    <property type="term" value="F:histone deacetylase activity, NAD-dependent"/>
    <property type="evidence" value="ECO:0007669"/>
    <property type="project" value="TreeGrafter"/>
</dbReference>
<feature type="active site" description="Proton acceptor" evidence="6">
    <location>
        <position position="152"/>
    </location>
</feature>
<dbReference type="Gene3D" id="3.40.50.1220">
    <property type="entry name" value="TPP-binding domain"/>
    <property type="match status" value="2"/>
</dbReference>
<comment type="similarity">
    <text evidence="6">Belongs to the sirtuin family. Class III subfamily.</text>
</comment>
<feature type="binding site" evidence="6">
    <location>
        <position position="79"/>
    </location>
    <ligand>
        <name>substrate</name>
    </ligand>
</feature>
<reference evidence="9 10" key="1">
    <citation type="submission" date="2018-02" db="EMBL/GenBank/DDBJ databases">
        <title>Genome sequence of the basidiomycete white-rot fungus Phlebia centrifuga.</title>
        <authorList>
            <person name="Granchi Z."/>
            <person name="Peng M."/>
            <person name="de Vries R.P."/>
            <person name="Hilden K."/>
            <person name="Makela M.R."/>
            <person name="Grigoriev I."/>
            <person name="Riley R."/>
        </authorList>
    </citation>
    <scope>NUCLEOTIDE SEQUENCE [LARGE SCALE GENOMIC DNA]</scope>
    <source>
        <strain evidence="9 10">FBCC195</strain>
    </source>
</reference>
<dbReference type="Proteomes" id="UP000186601">
    <property type="component" value="Unassembled WGS sequence"/>
</dbReference>
<keyword evidence="10" id="KW-1185">Reference proteome</keyword>
<comment type="domain">
    <text evidence="6">In contrast to class I sirtuins, class III sirtuins have only weak deacetylase activity. Difference in substrate specificity is probably due to a larger hydrophobic pocket with 2 residues (Tyr-79 and Arg-82) that bind to malonylated and succinylated substrates and define the specificity.</text>
</comment>
<evidence type="ECO:0000256" key="6">
    <source>
        <dbReference type="HAMAP-Rule" id="MF_03160"/>
    </source>
</evidence>
<dbReference type="GO" id="GO:0005634">
    <property type="term" value="C:nucleus"/>
    <property type="evidence" value="ECO:0007669"/>
    <property type="project" value="TreeGrafter"/>
</dbReference>
<evidence type="ECO:0000256" key="3">
    <source>
        <dbReference type="ARBA" id="ARBA00022679"/>
    </source>
</evidence>
<dbReference type="GO" id="GO:0036054">
    <property type="term" value="F:protein-malonyllysine demalonylase activity"/>
    <property type="evidence" value="ECO:0007669"/>
    <property type="project" value="UniProtKB-UniRule"/>
</dbReference>
<keyword evidence="6" id="KW-0479">Metal-binding</keyword>
<gene>
    <name evidence="9" type="ORF">PHLCEN_2v10585</name>
</gene>
<feature type="binding site" evidence="6">
    <location>
        <begin position="287"/>
        <end position="289"/>
    </location>
    <ligand>
        <name>NAD(+)</name>
        <dbReference type="ChEBI" id="CHEBI:57540"/>
    </ligand>
</feature>
<comment type="catalytic activity">
    <reaction evidence="6">
        <text>N(6)-succinyl-L-lysyl-[protein] + NAD(+) + H2O = 2''-O-succinyl-ADP-D-ribose + nicotinamide + L-lysyl-[protein]</text>
        <dbReference type="Rhea" id="RHEA:47668"/>
        <dbReference type="Rhea" id="RHEA-COMP:9752"/>
        <dbReference type="Rhea" id="RHEA-COMP:11877"/>
        <dbReference type="ChEBI" id="CHEBI:15377"/>
        <dbReference type="ChEBI" id="CHEBI:17154"/>
        <dbReference type="ChEBI" id="CHEBI:29969"/>
        <dbReference type="ChEBI" id="CHEBI:57540"/>
        <dbReference type="ChEBI" id="CHEBI:87830"/>
        <dbReference type="ChEBI" id="CHEBI:87832"/>
    </reaction>
</comment>
<comment type="catalytic activity">
    <reaction evidence="6">
        <text>N(6)-malonyl-L-lysyl-[protein] + NAD(+) + H2O = 2''-O-malonyl-ADP-D-ribose + nicotinamide + L-lysyl-[protein]</text>
        <dbReference type="Rhea" id="RHEA:47672"/>
        <dbReference type="Rhea" id="RHEA-COMP:9752"/>
        <dbReference type="Rhea" id="RHEA-COMP:11878"/>
        <dbReference type="ChEBI" id="CHEBI:15377"/>
        <dbReference type="ChEBI" id="CHEBI:17154"/>
        <dbReference type="ChEBI" id="CHEBI:29969"/>
        <dbReference type="ChEBI" id="CHEBI:57540"/>
        <dbReference type="ChEBI" id="CHEBI:87831"/>
        <dbReference type="ChEBI" id="CHEBI:87833"/>
    </reaction>
</comment>
<comment type="function">
    <text evidence="6">NAD-dependent lysine demalonylase, desuccinylase and deglutarylase that specifically removes malonyl, succinyl and glutaryl groups on target proteins. Has weak NAD-dependent protein deacetylase activity; however this activity may not be physiologically relevant in vivo.</text>
</comment>
<comment type="caution">
    <text evidence="9">The sequence shown here is derived from an EMBL/GenBank/DDBJ whole genome shotgun (WGS) entry which is preliminary data.</text>
</comment>
<comment type="catalytic activity">
    <reaction evidence="6">
        <text>N(6)-glutaryl-L-lysyl-[protein] + NAD(+) + H2O = 2''-O-glutaryl-ADP-D-ribose + nicotinamide + L-lysyl-[protein]</text>
        <dbReference type="Rhea" id="RHEA:47664"/>
        <dbReference type="Rhea" id="RHEA-COMP:9752"/>
        <dbReference type="Rhea" id="RHEA-COMP:11875"/>
        <dbReference type="ChEBI" id="CHEBI:15377"/>
        <dbReference type="ChEBI" id="CHEBI:17154"/>
        <dbReference type="ChEBI" id="CHEBI:29969"/>
        <dbReference type="ChEBI" id="CHEBI:57540"/>
        <dbReference type="ChEBI" id="CHEBI:87828"/>
        <dbReference type="ChEBI" id="CHEBI:87829"/>
    </reaction>
</comment>
<feature type="binding site" evidence="6">
    <location>
        <position position="207"/>
    </location>
    <ligand>
        <name>Zn(2+)</name>
        <dbReference type="ChEBI" id="CHEBI:29105"/>
    </ligand>
</feature>
<dbReference type="InterPro" id="IPR003000">
    <property type="entry name" value="Sirtuin"/>
</dbReference>
<protein>
    <recommendedName>
        <fullName evidence="6">NAD-dependent protein deacylase</fullName>
        <ecNumber evidence="6">2.3.1.-</ecNumber>
    </recommendedName>
    <alternativeName>
        <fullName evidence="6">Regulatory protein SIR2 homolog 5</fullName>
    </alternativeName>
</protein>
<comment type="similarity">
    <text evidence="2">Belongs to the sirtuin family. Class I subfamily.</text>
</comment>
<dbReference type="InterPro" id="IPR026591">
    <property type="entry name" value="Sirtuin_cat_small_dom_sf"/>
</dbReference>
<evidence type="ECO:0000256" key="7">
    <source>
        <dbReference type="PROSITE-ProRule" id="PRU00236"/>
    </source>
</evidence>
<feature type="domain" description="Deacetylase sirtuin-type" evidence="8">
    <location>
        <begin position="10"/>
        <end position="319"/>
    </location>
</feature>
<proteinExistence type="inferred from homology"/>
<dbReference type="PROSITE" id="PS50305">
    <property type="entry name" value="SIRTUIN"/>
    <property type="match status" value="1"/>
</dbReference>
<dbReference type="InterPro" id="IPR029035">
    <property type="entry name" value="DHS-like_NAD/FAD-binding_dom"/>
</dbReference>
<dbReference type="STRING" id="98765.A0A2R6NNP5"/>
<dbReference type="PANTHER" id="PTHR11085">
    <property type="entry name" value="NAD-DEPENDENT PROTEIN DEACYLASE SIRTUIN-5, MITOCHONDRIAL-RELATED"/>
    <property type="match status" value="1"/>
</dbReference>
<evidence type="ECO:0000313" key="10">
    <source>
        <dbReference type="Proteomes" id="UP000186601"/>
    </source>
</evidence>
<dbReference type="EMBL" id="MLYV02001069">
    <property type="protein sequence ID" value="PSR73666.1"/>
    <property type="molecule type" value="Genomic_DNA"/>
</dbReference>
<dbReference type="OrthoDB" id="424302at2759"/>
<feature type="binding site" evidence="6">
    <location>
        <begin position="121"/>
        <end position="124"/>
    </location>
    <ligand>
        <name>NAD(+)</name>
        <dbReference type="ChEBI" id="CHEBI:57540"/>
    </ligand>
</feature>
<dbReference type="InterPro" id="IPR050134">
    <property type="entry name" value="NAD-dep_sirtuin_deacylases"/>
</dbReference>
<organism evidence="9 10">
    <name type="scientific">Hermanssonia centrifuga</name>
    <dbReference type="NCBI Taxonomy" id="98765"/>
    <lineage>
        <taxon>Eukaryota</taxon>
        <taxon>Fungi</taxon>
        <taxon>Dikarya</taxon>
        <taxon>Basidiomycota</taxon>
        <taxon>Agaricomycotina</taxon>
        <taxon>Agaricomycetes</taxon>
        <taxon>Polyporales</taxon>
        <taxon>Meruliaceae</taxon>
        <taxon>Hermanssonia</taxon>
    </lineage>
</organism>
<feature type="binding site" evidence="6">
    <location>
        <position position="82"/>
    </location>
    <ligand>
        <name>substrate</name>
    </ligand>
</feature>
<feature type="binding site" evidence="6">
    <location>
        <begin position="35"/>
        <end position="54"/>
    </location>
    <ligand>
        <name>NAD(+)</name>
        <dbReference type="ChEBI" id="CHEBI:57540"/>
    </ligand>
</feature>
<dbReference type="GO" id="GO:0061697">
    <property type="term" value="F:protein-glutaryllysine deglutarylase activity"/>
    <property type="evidence" value="ECO:0007669"/>
    <property type="project" value="RHEA"/>
</dbReference>
<accession>A0A2R6NNP5</accession>